<gene>
    <name evidence="8" type="ORF">SCF082_LOCUS42363</name>
</gene>
<dbReference type="EC" id="2.7.11.1" evidence="1"/>
<dbReference type="InterPro" id="IPR050660">
    <property type="entry name" value="NEK_Ser/Thr_kinase"/>
</dbReference>
<organism evidence="8 9">
    <name type="scientific">Durusdinium trenchii</name>
    <dbReference type="NCBI Taxonomy" id="1381693"/>
    <lineage>
        <taxon>Eukaryota</taxon>
        <taxon>Sar</taxon>
        <taxon>Alveolata</taxon>
        <taxon>Dinophyceae</taxon>
        <taxon>Suessiales</taxon>
        <taxon>Symbiodiniaceae</taxon>
        <taxon>Durusdinium</taxon>
    </lineage>
</organism>
<dbReference type="Proteomes" id="UP001642464">
    <property type="component" value="Unassembled WGS sequence"/>
</dbReference>
<dbReference type="Pfam" id="PF00069">
    <property type="entry name" value="Pkinase"/>
    <property type="match status" value="1"/>
</dbReference>
<dbReference type="PANTHER" id="PTHR43671">
    <property type="entry name" value="SERINE/THREONINE-PROTEIN KINASE NEK"/>
    <property type="match status" value="1"/>
</dbReference>
<keyword evidence="3" id="KW-0547">Nucleotide-binding</keyword>
<evidence type="ECO:0000313" key="8">
    <source>
        <dbReference type="EMBL" id="CAK9089791.1"/>
    </source>
</evidence>
<feature type="region of interest" description="Disordered" evidence="6">
    <location>
        <begin position="213"/>
        <end position="233"/>
    </location>
</feature>
<reference evidence="8 9" key="1">
    <citation type="submission" date="2024-02" db="EMBL/GenBank/DDBJ databases">
        <authorList>
            <person name="Chen Y."/>
            <person name="Shah S."/>
            <person name="Dougan E. K."/>
            <person name="Thang M."/>
            <person name="Chan C."/>
        </authorList>
    </citation>
    <scope>NUCLEOTIDE SEQUENCE [LARGE SCALE GENOMIC DNA]</scope>
</reference>
<keyword evidence="5" id="KW-0067">ATP-binding</keyword>
<evidence type="ECO:0000256" key="3">
    <source>
        <dbReference type="ARBA" id="ARBA00022741"/>
    </source>
</evidence>
<dbReference type="Gene3D" id="1.10.510.10">
    <property type="entry name" value="Transferase(Phosphotransferase) domain 1"/>
    <property type="match status" value="1"/>
</dbReference>
<accession>A0ABP0QNJ5</accession>
<dbReference type="PROSITE" id="PS00108">
    <property type="entry name" value="PROTEIN_KINASE_ST"/>
    <property type="match status" value="1"/>
</dbReference>
<dbReference type="InterPro" id="IPR000719">
    <property type="entry name" value="Prot_kinase_dom"/>
</dbReference>
<dbReference type="PROSITE" id="PS50011">
    <property type="entry name" value="PROTEIN_KINASE_DOM"/>
    <property type="match status" value="1"/>
</dbReference>
<evidence type="ECO:0000313" key="9">
    <source>
        <dbReference type="Proteomes" id="UP001642464"/>
    </source>
</evidence>
<keyword evidence="2" id="KW-0808">Transferase</keyword>
<feature type="domain" description="Protein kinase" evidence="7">
    <location>
        <begin position="18"/>
        <end position="233"/>
    </location>
</feature>
<dbReference type="SMART" id="SM00220">
    <property type="entry name" value="S_TKc"/>
    <property type="match status" value="1"/>
</dbReference>
<evidence type="ECO:0000256" key="6">
    <source>
        <dbReference type="SAM" id="MobiDB-lite"/>
    </source>
</evidence>
<comment type="caution">
    <text evidence="8">The sequence shown here is derived from an EMBL/GenBank/DDBJ whole genome shotgun (WGS) entry which is preliminary data.</text>
</comment>
<protein>
    <recommendedName>
        <fullName evidence="1">non-specific serine/threonine protein kinase</fullName>
        <ecNumber evidence="1">2.7.11.1</ecNumber>
    </recommendedName>
</protein>
<dbReference type="GO" id="GO:0016301">
    <property type="term" value="F:kinase activity"/>
    <property type="evidence" value="ECO:0007669"/>
    <property type="project" value="UniProtKB-KW"/>
</dbReference>
<keyword evidence="4 8" id="KW-0418">Kinase</keyword>
<dbReference type="InterPro" id="IPR011009">
    <property type="entry name" value="Kinase-like_dom_sf"/>
</dbReference>
<dbReference type="PANTHER" id="PTHR43671:SF13">
    <property type="entry name" value="SERINE_THREONINE-PROTEIN KINASE NEK2"/>
    <property type="match status" value="1"/>
</dbReference>
<sequence>MATETDFLEGILTPRMPLKLESLLGRGSAGEVWKARSPLGLVAVKCLDLEASSEELQQASQEASLLRRIRHPNIVRFLDLVVEGGQLRMVMQLMEGDLGQAITRRRERGRGGFGEAGRGTWLGRLASALRFLHQVKILHRDVKPANIFLSKTQDAVLGDFSIAKVLGEDLAATQIGTPGYLAPEIWLGQPYGPKSDVFSLGCSIFEAANRMGPGEGQPCERQSGKEKTRCHKS</sequence>
<dbReference type="EMBL" id="CAXAMM010039895">
    <property type="protein sequence ID" value="CAK9089791.1"/>
    <property type="molecule type" value="Genomic_DNA"/>
</dbReference>
<proteinExistence type="predicted"/>
<dbReference type="SUPFAM" id="SSF56112">
    <property type="entry name" value="Protein kinase-like (PK-like)"/>
    <property type="match status" value="1"/>
</dbReference>
<keyword evidence="9" id="KW-1185">Reference proteome</keyword>
<evidence type="ECO:0000259" key="7">
    <source>
        <dbReference type="PROSITE" id="PS50011"/>
    </source>
</evidence>
<evidence type="ECO:0000256" key="2">
    <source>
        <dbReference type="ARBA" id="ARBA00022679"/>
    </source>
</evidence>
<name>A0ABP0QNJ5_9DINO</name>
<evidence type="ECO:0000256" key="1">
    <source>
        <dbReference type="ARBA" id="ARBA00012513"/>
    </source>
</evidence>
<evidence type="ECO:0000256" key="5">
    <source>
        <dbReference type="ARBA" id="ARBA00022840"/>
    </source>
</evidence>
<evidence type="ECO:0000256" key="4">
    <source>
        <dbReference type="ARBA" id="ARBA00022777"/>
    </source>
</evidence>
<dbReference type="InterPro" id="IPR008271">
    <property type="entry name" value="Ser/Thr_kinase_AS"/>
</dbReference>